<organism evidence="2 3">
    <name type="scientific">Pararhodobacter aggregans</name>
    <dbReference type="NCBI Taxonomy" id="404875"/>
    <lineage>
        <taxon>Bacteria</taxon>
        <taxon>Pseudomonadati</taxon>
        <taxon>Pseudomonadota</taxon>
        <taxon>Alphaproteobacteria</taxon>
        <taxon>Rhodobacterales</taxon>
        <taxon>Paracoccaceae</taxon>
        <taxon>Pararhodobacter</taxon>
    </lineage>
</organism>
<dbReference type="RefSeq" id="WP_107751649.1">
    <property type="nucleotide sequence ID" value="NZ_QBKF01000005.1"/>
</dbReference>
<comment type="caution">
    <text evidence="2">The sequence shown here is derived from an EMBL/GenBank/DDBJ whole genome shotgun (WGS) entry which is preliminary data.</text>
</comment>
<dbReference type="EMBL" id="QDDR01000013">
    <property type="protein sequence ID" value="PVE45645.1"/>
    <property type="molecule type" value="Genomic_DNA"/>
</dbReference>
<protein>
    <recommendedName>
        <fullName evidence="1">YjiS-like domain-containing protein</fullName>
    </recommendedName>
</protein>
<name>A0A2T7ULT2_9RHOB</name>
<dbReference type="Proteomes" id="UP000244810">
    <property type="component" value="Unassembled WGS sequence"/>
</dbReference>
<gene>
    <name evidence="2" type="ORF">DDE23_20500</name>
</gene>
<evidence type="ECO:0000313" key="3">
    <source>
        <dbReference type="Proteomes" id="UP000244810"/>
    </source>
</evidence>
<sequence>MASSTCTAPVSVAAPRRPVLARVLKALATARALRRQRVDLAALDDQMLADIGLSREEAQREARRPLWDAPSYWR</sequence>
<keyword evidence="3" id="KW-1185">Reference proteome</keyword>
<proteinExistence type="predicted"/>
<feature type="domain" description="YjiS-like" evidence="1">
    <location>
        <begin position="25"/>
        <end position="58"/>
    </location>
</feature>
<dbReference type="Pfam" id="PF06568">
    <property type="entry name" value="YjiS-like"/>
    <property type="match status" value="1"/>
</dbReference>
<dbReference type="AlphaFoldDB" id="A0A2T7ULT2"/>
<accession>A0A2T7ULT2</accession>
<evidence type="ECO:0000259" key="1">
    <source>
        <dbReference type="Pfam" id="PF06568"/>
    </source>
</evidence>
<evidence type="ECO:0000313" key="2">
    <source>
        <dbReference type="EMBL" id="PVE45645.1"/>
    </source>
</evidence>
<reference evidence="2 3" key="1">
    <citation type="journal article" date="2011" name="Syst. Appl. Microbiol.">
        <title>Defluviimonas denitrificans gen. nov., sp. nov., and Pararhodobacter aggregans gen. nov., sp. nov., non-phototrophic Rhodobacteraceae from the biofilter of a marine aquaculture.</title>
        <authorList>
            <person name="Foesel B.U."/>
            <person name="Drake H.L."/>
            <person name="Schramm A."/>
        </authorList>
    </citation>
    <scope>NUCLEOTIDE SEQUENCE [LARGE SCALE GENOMIC DNA]</scope>
    <source>
        <strain evidence="2 3">D1-19</strain>
    </source>
</reference>
<dbReference type="InterPro" id="IPR009506">
    <property type="entry name" value="YjiS-like"/>
</dbReference>